<proteinExistence type="predicted"/>
<dbReference type="EMBL" id="CADCWM010000108">
    <property type="protein sequence ID" value="CAA9545108.1"/>
    <property type="molecule type" value="Genomic_DNA"/>
</dbReference>
<gene>
    <name evidence="2" type="ORF">AVDCRST_MAG88-336</name>
</gene>
<organism evidence="2">
    <name type="scientific">uncultured Thermomicrobiales bacterium</name>
    <dbReference type="NCBI Taxonomy" id="1645740"/>
    <lineage>
        <taxon>Bacteria</taxon>
        <taxon>Pseudomonadati</taxon>
        <taxon>Thermomicrobiota</taxon>
        <taxon>Thermomicrobia</taxon>
        <taxon>Thermomicrobiales</taxon>
        <taxon>environmental samples</taxon>
    </lineage>
</organism>
<reference evidence="2" key="1">
    <citation type="submission" date="2020-02" db="EMBL/GenBank/DDBJ databases">
        <authorList>
            <person name="Meier V. D."/>
        </authorList>
    </citation>
    <scope>NUCLEOTIDE SEQUENCE</scope>
    <source>
        <strain evidence="2">AVDCRST_MAG88</strain>
    </source>
</reference>
<dbReference type="AlphaFoldDB" id="A0A6J4UAF7"/>
<protein>
    <submittedName>
        <fullName evidence="2">Uncharacterized protein</fullName>
    </submittedName>
</protein>
<sequence length="91" mass="9601">MDRREGAALLAGATSRRRGSCWRPVAAPLGLIPRTTAPPTRRPGRSRSERARILSTPDNPGGAAFAVIGDDRQTIAARLGLVLAFEPSGNP</sequence>
<evidence type="ECO:0000256" key="1">
    <source>
        <dbReference type="SAM" id="MobiDB-lite"/>
    </source>
</evidence>
<evidence type="ECO:0000313" key="2">
    <source>
        <dbReference type="EMBL" id="CAA9545108.1"/>
    </source>
</evidence>
<name>A0A6J4UAF7_9BACT</name>
<feature type="region of interest" description="Disordered" evidence="1">
    <location>
        <begin position="32"/>
        <end position="59"/>
    </location>
</feature>
<accession>A0A6J4UAF7</accession>